<feature type="transmembrane region" description="Helical" evidence="5">
    <location>
        <begin position="489"/>
        <end position="510"/>
    </location>
</feature>
<evidence type="ECO:0000259" key="6">
    <source>
        <dbReference type="PROSITE" id="PS50850"/>
    </source>
</evidence>
<keyword evidence="2 5" id="KW-0812">Transmembrane</keyword>
<feature type="transmembrane region" description="Helical" evidence="5">
    <location>
        <begin position="20"/>
        <end position="44"/>
    </location>
</feature>
<keyword evidence="8" id="KW-1185">Reference proteome</keyword>
<evidence type="ECO:0000256" key="1">
    <source>
        <dbReference type="ARBA" id="ARBA00004141"/>
    </source>
</evidence>
<gene>
    <name evidence="7" type="ORF">EB796_000862</name>
</gene>
<dbReference type="GO" id="GO:0016020">
    <property type="term" value="C:membrane"/>
    <property type="evidence" value="ECO:0007669"/>
    <property type="project" value="UniProtKB-SubCell"/>
</dbReference>
<feature type="transmembrane region" description="Helical" evidence="5">
    <location>
        <begin position="251"/>
        <end position="271"/>
    </location>
</feature>
<evidence type="ECO:0000313" key="8">
    <source>
        <dbReference type="Proteomes" id="UP000593567"/>
    </source>
</evidence>
<name>A0A7J7KRR3_BUGNE</name>
<feature type="transmembrane region" description="Helical" evidence="5">
    <location>
        <begin position="364"/>
        <end position="384"/>
    </location>
</feature>
<dbReference type="Pfam" id="PF07690">
    <property type="entry name" value="MFS_1"/>
    <property type="match status" value="1"/>
</dbReference>
<feature type="transmembrane region" description="Helical" evidence="5">
    <location>
        <begin position="165"/>
        <end position="185"/>
    </location>
</feature>
<dbReference type="InterPro" id="IPR036259">
    <property type="entry name" value="MFS_trans_sf"/>
</dbReference>
<feature type="transmembrane region" description="Helical" evidence="5">
    <location>
        <begin position="457"/>
        <end position="477"/>
    </location>
</feature>
<dbReference type="PROSITE" id="PS00216">
    <property type="entry name" value="SUGAR_TRANSPORT_1"/>
    <property type="match status" value="1"/>
</dbReference>
<reference evidence="7" key="1">
    <citation type="submission" date="2020-06" db="EMBL/GenBank/DDBJ databases">
        <title>Draft genome of Bugula neritina, a colonial animal packing powerful symbionts and potential medicines.</title>
        <authorList>
            <person name="Rayko M."/>
        </authorList>
    </citation>
    <scope>NUCLEOTIDE SEQUENCE [LARGE SCALE GENOMIC DNA]</scope>
    <source>
        <strain evidence="7">Kwan_BN1</strain>
    </source>
</reference>
<feature type="transmembrane region" description="Helical" evidence="5">
    <location>
        <begin position="420"/>
        <end position="445"/>
    </location>
</feature>
<feature type="transmembrane region" description="Helical" evidence="5">
    <location>
        <begin position="191"/>
        <end position="210"/>
    </location>
</feature>
<evidence type="ECO:0000313" key="7">
    <source>
        <dbReference type="EMBL" id="KAF6040829.1"/>
    </source>
</evidence>
<dbReference type="Proteomes" id="UP000593567">
    <property type="component" value="Unassembled WGS sequence"/>
</dbReference>
<dbReference type="SUPFAM" id="SSF103473">
    <property type="entry name" value="MFS general substrate transporter"/>
    <property type="match status" value="1"/>
</dbReference>
<feature type="transmembrane region" description="Helical" evidence="5">
    <location>
        <begin position="222"/>
        <end position="245"/>
    </location>
</feature>
<comment type="caution">
    <text evidence="7">The sequence shown here is derived from an EMBL/GenBank/DDBJ whole genome shotgun (WGS) entry which is preliminary data.</text>
</comment>
<dbReference type="GO" id="GO:0022857">
    <property type="term" value="F:transmembrane transporter activity"/>
    <property type="evidence" value="ECO:0007669"/>
    <property type="project" value="InterPro"/>
</dbReference>
<dbReference type="Gene3D" id="1.20.1250.20">
    <property type="entry name" value="MFS general substrate transporter like domains"/>
    <property type="match status" value="1"/>
</dbReference>
<protein>
    <recommendedName>
        <fullName evidence="6">Major facilitator superfamily (MFS) profile domain-containing protein</fullName>
    </recommendedName>
</protein>
<dbReference type="PANTHER" id="PTHR24064">
    <property type="entry name" value="SOLUTE CARRIER FAMILY 22 MEMBER"/>
    <property type="match status" value="1"/>
</dbReference>
<dbReference type="AlphaFoldDB" id="A0A7J7KRR3"/>
<dbReference type="InterPro" id="IPR011701">
    <property type="entry name" value="MFS"/>
</dbReference>
<dbReference type="PROSITE" id="PS50850">
    <property type="entry name" value="MFS"/>
    <property type="match status" value="1"/>
</dbReference>
<evidence type="ECO:0000256" key="2">
    <source>
        <dbReference type="ARBA" id="ARBA00022692"/>
    </source>
</evidence>
<dbReference type="OrthoDB" id="3936150at2759"/>
<dbReference type="InterPro" id="IPR020846">
    <property type="entry name" value="MFS_dom"/>
</dbReference>
<feature type="transmembrane region" description="Helical" evidence="5">
    <location>
        <begin position="331"/>
        <end position="352"/>
    </location>
</feature>
<organism evidence="7 8">
    <name type="scientific">Bugula neritina</name>
    <name type="common">Brown bryozoan</name>
    <name type="synonym">Sertularia neritina</name>
    <dbReference type="NCBI Taxonomy" id="10212"/>
    <lineage>
        <taxon>Eukaryota</taxon>
        <taxon>Metazoa</taxon>
        <taxon>Spiralia</taxon>
        <taxon>Lophotrochozoa</taxon>
        <taxon>Bryozoa</taxon>
        <taxon>Gymnolaemata</taxon>
        <taxon>Cheilostomatida</taxon>
        <taxon>Flustrina</taxon>
        <taxon>Buguloidea</taxon>
        <taxon>Bugulidae</taxon>
        <taxon>Bugula</taxon>
    </lineage>
</organism>
<feature type="domain" description="Major facilitator superfamily (MFS) profile" evidence="6">
    <location>
        <begin position="24"/>
        <end position="515"/>
    </location>
</feature>
<keyword evidence="3 5" id="KW-1133">Transmembrane helix</keyword>
<feature type="transmembrane region" description="Helical" evidence="5">
    <location>
        <begin position="396"/>
        <end position="414"/>
    </location>
</feature>
<dbReference type="InterPro" id="IPR005829">
    <property type="entry name" value="Sugar_transporter_CS"/>
</dbReference>
<sequence length="538" mass="59890">MVANYNVDAILEKVGGLGKYQWLQVLLICSGPFISSCHLLAIVFHSILPDHRCKIPDYANDTYFPFNEVHNQSIYQWIPVDEDGALSSCKIYNSSNGIMNNQTADFCKEYVFDKSVHTGVTLIEEFGMFCDQLWISTAVKVASTSGLLVGSLTMGPLADRYGRRLTIIGAYFTAGIAGVLASFSLNYYMFAALRFIITSCLVGALVISHIMVMEITGPSLRVYAVAVQSLFWPSGVVFTSVLAYYVQDWNWFQLIISIIPIAVGFSFIVFLKETPHFLIINGQIEEAEALFKHIASKNGKHTVERFIEEVKEESNTPKTDKLRVILQAPVLFKRTLLLFYLWFVVGLSYYGLSFNVSNHAGSIYVNNVILSGLPDLPSIVFVLLSQRLGRKCITIFNLSLGAISLISSSFLIVYMDLTKYYYVIIIVSMLGKLGISAVFTFAYFWSMEIYPTTLRSTLIGLSSLAARIGTLLSPVIVDLNLHVETVFGPGLAALVFGIAMLLGAFSSYFLPETNKKKIPETIEEANMFMAKGQYQNIL</sequence>
<keyword evidence="4 5" id="KW-0472">Membrane</keyword>
<comment type="subcellular location">
    <subcellularLocation>
        <location evidence="1">Membrane</location>
        <topology evidence="1">Multi-pass membrane protein</topology>
    </subcellularLocation>
</comment>
<proteinExistence type="predicted"/>
<evidence type="ECO:0000256" key="3">
    <source>
        <dbReference type="ARBA" id="ARBA00022989"/>
    </source>
</evidence>
<dbReference type="EMBL" id="VXIV02000098">
    <property type="protein sequence ID" value="KAF6040829.1"/>
    <property type="molecule type" value="Genomic_DNA"/>
</dbReference>
<accession>A0A7J7KRR3</accession>
<evidence type="ECO:0000256" key="5">
    <source>
        <dbReference type="SAM" id="Phobius"/>
    </source>
</evidence>
<evidence type="ECO:0000256" key="4">
    <source>
        <dbReference type="ARBA" id="ARBA00023136"/>
    </source>
</evidence>